<sequence>METSESSAEVEKEKGRVSGTDDTYLTSEKDPTSPVQPYLSRRSGGHESTEQPENDEAENHRPTGLKLYILLAGLCFSALLMSLNGSMVSTAIPKITSHFNSLEDIGWYGSAYLIPLCTLQPLIGKIYTYFPIKNTYVTFSGIFFVASAISGSATSSKVLIVARAVQGIGGAGIINGALTTISAVVPVDKKPLYTGLCMGLAGIGSVIGPLIGGAVTEKISWRWCFYINLPPGGIVLCILFILTIPEQMKKEPMGGMMSLAYYLPIWFQVVKDASPLMSGVMILPTAISQSVGAAVSGKFGMMTTYVISTGAGAWIGYQILIGLGRGPVLQMPIIAIQNLLPAKDIAIATSNVFFFQFLGSAIFVALGETIFTNTLRSSLRKDAPNVDAQSVIDAGASSVRSVVPESELHNVLRAYNHTLIMTFYLTVGGSCVAFMTSFGMGFQKIKKKDNSEKPEKEAA</sequence>
<dbReference type="InterPro" id="IPR020846">
    <property type="entry name" value="MFS_dom"/>
</dbReference>
<evidence type="ECO:0000313" key="9">
    <source>
        <dbReference type="EMBL" id="KKY16819.1"/>
    </source>
</evidence>
<evidence type="ECO:0000259" key="8">
    <source>
        <dbReference type="PROSITE" id="PS50850"/>
    </source>
</evidence>
<evidence type="ECO:0000313" key="10">
    <source>
        <dbReference type="Proteomes" id="UP000053317"/>
    </source>
</evidence>
<feature type="transmembrane region" description="Helical" evidence="7">
    <location>
        <begin position="223"/>
        <end position="244"/>
    </location>
</feature>
<dbReference type="PANTHER" id="PTHR23501:SF193">
    <property type="entry name" value="MULTIDRUG TRANSPORTER, PUTATIVE (AFU_ORTHOLOGUE AFUA_8G00940)-RELATED"/>
    <property type="match status" value="1"/>
</dbReference>
<dbReference type="GO" id="GO:0005886">
    <property type="term" value="C:plasma membrane"/>
    <property type="evidence" value="ECO:0007669"/>
    <property type="project" value="TreeGrafter"/>
</dbReference>
<dbReference type="Pfam" id="PF07690">
    <property type="entry name" value="MFS_1"/>
    <property type="match status" value="1"/>
</dbReference>
<feature type="region of interest" description="Disordered" evidence="6">
    <location>
        <begin position="1"/>
        <end position="59"/>
    </location>
</feature>
<dbReference type="PRINTS" id="PR01036">
    <property type="entry name" value="TCRTETB"/>
</dbReference>
<feature type="transmembrane region" description="Helical" evidence="7">
    <location>
        <begin position="67"/>
        <end position="85"/>
    </location>
</feature>
<keyword evidence="5 7" id="KW-0472">Membrane</keyword>
<evidence type="ECO:0000256" key="5">
    <source>
        <dbReference type="ARBA" id="ARBA00023136"/>
    </source>
</evidence>
<reference evidence="9 10" key="2">
    <citation type="submission" date="2015-05" db="EMBL/GenBank/DDBJ databases">
        <authorList>
            <person name="Morales-Cruz A."/>
            <person name="Amrine K.C."/>
            <person name="Cantu D."/>
        </authorList>
    </citation>
    <scope>NUCLEOTIDE SEQUENCE [LARGE SCALE GENOMIC DNA]</scope>
    <source>
        <strain evidence="9">UCRPC4</strain>
    </source>
</reference>
<evidence type="ECO:0000256" key="1">
    <source>
        <dbReference type="ARBA" id="ARBA00004141"/>
    </source>
</evidence>
<dbReference type="SUPFAM" id="SSF103473">
    <property type="entry name" value="MFS general substrate transporter"/>
    <property type="match status" value="1"/>
</dbReference>
<protein>
    <submittedName>
        <fullName evidence="9">Putative mfs transporter</fullName>
    </submittedName>
</protein>
<feature type="transmembrane region" description="Helical" evidence="7">
    <location>
        <begin position="192"/>
        <end position="211"/>
    </location>
</feature>
<dbReference type="AlphaFoldDB" id="A0A0G2E245"/>
<proteinExistence type="inferred from homology"/>
<evidence type="ECO:0000256" key="3">
    <source>
        <dbReference type="ARBA" id="ARBA00022692"/>
    </source>
</evidence>
<comment type="subcellular location">
    <subcellularLocation>
        <location evidence="1">Membrane</location>
        <topology evidence="1">Multi-pass membrane protein</topology>
    </subcellularLocation>
</comment>
<feature type="transmembrane region" description="Helical" evidence="7">
    <location>
        <begin position="345"/>
        <end position="366"/>
    </location>
</feature>
<comment type="similarity">
    <text evidence="2">Belongs to the major facilitator superfamily. TCR/Tet family.</text>
</comment>
<dbReference type="EMBL" id="LCWF01000155">
    <property type="protein sequence ID" value="KKY16819.1"/>
    <property type="molecule type" value="Genomic_DNA"/>
</dbReference>
<feature type="transmembrane region" description="Helical" evidence="7">
    <location>
        <begin position="105"/>
        <end position="123"/>
    </location>
</feature>
<feature type="transmembrane region" description="Helical" evidence="7">
    <location>
        <begin position="135"/>
        <end position="154"/>
    </location>
</feature>
<comment type="caution">
    <text evidence="9">The sequence shown here is derived from an EMBL/GenBank/DDBJ whole genome shotgun (WGS) entry which is preliminary data.</text>
</comment>
<feature type="domain" description="Major facilitator superfamily (MFS) profile" evidence="8">
    <location>
        <begin position="70"/>
        <end position="459"/>
    </location>
</feature>
<dbReference type="OrthoDB" id="10021397at2759"/>
<keyword evidence="4 7" id="KW-1133">Transmembrane helix</keyword>
<dbReference type="PANTHER" id="PTHR23501">
    <property type="entry name" value="MAJOR FACILITATOR SUPERFAMILY"/>
    <property type="match status" value="1"/>
</dbReference>
<feature type="transmembrane region" description="Helical" evidence="7">
    <location>
        <begin position="419"/>
        <end position="442"/>
    </location>
</feature>
<keyword evidence="10" id="KW-1185">Reference proteome</keyword>
<feature type="transmembrane region" description="Helical" evidence="7">
    <location>
        <begin position="265"/>
        <end position="287"/>
    </location>
</feature>
<dbReference type="GO" id="GO:0022857">
    <property type="term" value="F:transmembrane transporter activity"/>
    <property type="evidence" value="ECO:0007669"/>
    <property type="project" value="InterPro"/>
</dbReference>
<keyword evidence="3 7" id="KW-0812">Transmembrane</keyword>
<dbReference type="CDD" id="cd17502">
    <property type="entry name" value="MFS_Azr1_MDR_like"/>
    <property type="match status" value="1"/>
</dbReference>
<dbReference type="InterPro" id="IPR011701">
    <property type="entry name" value="MFS"/>
</dbReference>
<evidence type="ECO:0000256" key="2">
    <source>
        <dbReference type="ARBA" id="ARBA00007520"/>
    </source>
</evidence>
<feature type="transmembrane region" description="Helical" evidence="7">
    <location>
        <begin position="299"/>
        <end position="324"/>
    </location>
</feature>
<evidence type="ECO:0000256" key="6">
    <source>
        <dbReference type="SAM" id="MobiDB-lite"/>
    </source>
</evidence>
<organism evidence="9 10">
    <name type="scientific">Phaeomoniella chlamydospora</name>
    <name type="common">Phaeoacremonium chlamydosporum</name>
    <dbReference type="NCBI Taxonomy" id="158046"/>
    <lineage>
        <taxon>Eukaryota</taxon>
        <taxon>Fungi</taxon>
        <taxon>Dikarya</taxon>
        <taxon>Ascomycota</taxon>
        <taxon>Pezizomycotina</taxon>
        <taxon>Eurotiomycetes</taxon>
        <taxon>Chaetothyriomycetidae</taxon>
        <taxon>Phaeomoniellales</taxon>
        <taxon>Phaeomoniellaceae</taxon>
        <taxon>Phaeomoniella</taxon>
    </lineage>
</organism>
<dbReference type="InterPro" id="IPR036259">
    <property type="entry name" value="MFS_trans_sf"/>
</dbReference>
<dbReference type="PROSITE" id="PS50850">
    <property type="entry name" value="MFS"/>
    <property type="match status" value="1"/>
</dbReference>
<accession>A0A0G2E245</accession>
<evidence type="ECO:0000256" key="4">
    <source>
        <dbReference type="ARBA" id="ARBA00022989"/>
    </source>
</evidence>
<name>A0A0G2E245_PHACM</name>
<evidence type="ECO:0000256" key="7">
    <source>
        <dbReference type="SAM" id="Phobius"/>
    </source>
</evidence>
<reference evidence="9 10" key="1">
    <citation type="submission" date="2015-05" db="EMBL/GenBank/DDBJ databases">
        <title>Distinctive expansion of gene families associated with plant cell wall degradation and secondary metabolism in the genomes of grapevine trunk pathogens.</title>
        <authorList>
            <person name="Lawrence D.P."/>
            <person name="Travadon R."/>
            <person name="Rolshausen P.E."/>
            <person name="Baumgartner K."/>
        </authorList>
    </citation>
    <scope>NUCLEOTIDE SEQUENCE [LARGE SCALE GENOMIC DNA]</scope>
    <source>
        <strain evidence="9">UCRPC4</strain>
    </source>
</reference>
<feature type="transmembrane region" description="Helical" evidence="7">
    <location>
        <begin position="160"/>
        <end position="185"/>
    </location>
</feature>
<dbReference type="Gene3D" id="1.20.1250.20">
    <property type="entry name" value="MFS general substrate transporter like domains"/>
    <property type="match status" value="1"/>
</dbReference>
<gene>
    <name evidence="9" type="ORF">UCRPC4_g05777</name>
</gene>
<dbReference type="Proteomes" id="UP000053317">
    <property type="component" value="Unassembled WGS sequence"/>
</dbReference>